<reference evidence="2" key="2">
    <citation type="submission" date="2022-01" db="EMBL/GenBank/DDBJ databases">
        <authorList>
            <person name="Yamashiro T."/>
            <person name="Shiraishi A."/>
            <person name="Satake H."/>
            <person name="Nakayama K."/>
        </authorList>
    </citation>
    <scope>NUCLEOTIDE SEQUENCE</scope>
</reference>
<sequence>MFHDTLQLPMETLYNPFIAPVNIEIIESFMKSVGYQGVVDKVSTFFTKNLAQPWQTMFKVFNRGLTTRTSRHDQTKINIFQLFHVVVNHTNVDYDALIWWDFMNNVFQKKDVIQYPRFTKLIIADFMKKFPDISLRLEEDYHSIKDDIPLVSVYTTENVQVRGMLIPNAFLTEDIRDTDDYKEYEIVFVNVAVPMNQPQRVVSTQGTHRSTPRAHRTPTITAASPQGKKRKQREKDVKSYTDKFAASIIHDDVDDSRNKIEPRSHKEHPKLVDDDDDDNEEEKTDEKKGDEMGNKNIAQELTNIVSLLTATTSNDLHKTRCISSKYSHLLGALRMMCMLQGYKIKDMERKCITTDKFWKVHGKVNQILCKTLKSEQVQNYQNALYRIKLGVASISYPSLPLMMDIGSRGLPCSTDSLAAETPFVRDAVAPVDAENWISHMEKIFDVMDCNDAFKTRLAVYKFEGDALAWWKAYKQAKGGDVWVLTLTWAAFNRACSFFSVFPRAEQEQLEEGVPFIRPWANSSGENFRWGLISQSSTMFMCLQFRMLAQVADGCTSTWKILRDRDDYDRFRTFNKRRPSSGDRYHPYSQQGSHRSHAYTLVRQQRNFGAGRDQRNRGSQQSRVPSKGYTHPVCNTCGSSTPKESVSCMLVLASNVGRLVIFSGTEEEIFLYSLDDKRRSVNALPLDMCELNSKIWRIVFEFRTYFRRKLPGIHPIREELLERGFIPPECNRHGVAPFCLSRRRRQMRIMGHQLFQQKGITMDQAKVVAILKIGLRGPTSVTSTEFSCDSRSDSSGRMTEKFGQLFRILISRTEFRVEMHDGYFMAGFDKDVSRSQETPLVEWYETRCGYVCVKVFNMTAGNWDDYICLVEFAYNNSWHASIKCAPFEMLYGRKCRAPICWDQVGERILEGPEMIEVTNEKVAVAREKLKDAQTRQKVTQQASQSIRSSSRVEQVFLKVSPYSWSLRYLLSYLHVHNVFNVSLTQKVTSIHPSSVRLYPFDQIREDLSYTEEPESILDRQDRESLTLSFHVYHVYFLLPHDVFSRFPHDTHDLSAALYLLSRIHTLSVSGVIYIPFTERYAQPVFLLFLYGGDSLKIEYTALELITEFHNVDSVLPISLTVQNGGLR</sequence>
<dbReference type="Gene3D" id="3.30.420.10">
    <property type="entry name" value="Ribonuclease H-like superfamily/Ribonuclease H"/>
    <property type="match status" value="1"/>
</dbReference>
<dbReference type="EMBL" id="BQNB010014856">
    <property type="protein sequence ID" value="GJT33178.1"/>
    <property type="molecule type" value="Genomic_DNA"/>
</dbReference>
<feature type="compositionally biased region" description="Basic and acidic residues" evidence="1">
    <location>
        <begin position="284"/>
        <end position="293"/>
    </location>
</feature>
<dbReference type="InterPro" id="IPR036397">
    <property type="entry name" value="RNaseH_sf"/>
</dbReference>
<proteinExistence type="predicted"/>
<comment type="caution">
    <text evidence="2">The sequence shown here is derived from an EMBL/GenBank/DDBJ whole genome shotgun (WGS) entry which is preliminary data.</text>
</comment>
<evidence type="ECO:0000313" key="2">
    <source>
        <dbReference type="EMBL" id="GJT33178.1"/>
    </source>
</evidence>
<evidence type="ECO:0000256" key="1">
    <source>
        <dbReference type="SAM" id="MobiDB-lite"/>
    </source>
</evidence>
<feature type="region of interest" description="Disordered" evidence="1">
    <location>
        <begin position="253"/>
        <end position="296"/>
    </location>
</feature>
<organism evidence="2 3">
    <name type="scientific">Tanacetum coccineum</name>
    <dbReference type="NCBI Taxonomy" id="301880"/>
    <lineage>
        <taxon>Eukaryota</taxon>
        <taxon>Viridiplantae</taxon>
        <taxon>Streptophyta</taxon>
        <taxon>Embryophyta</taxon>
        <taxon>Tracheophyta</taxon>
        <taxon>Spermatophyta</taxon>
        <taxon>Magnoliopsida</taxon>
        <taxon>eudicotyledons</taxon>
        <taxon>Gunneridae</taxon>
        <taxon>Pentapetalae</taxon>
        <taxon>asterids</taxon>
        <taxon>campanulids</taxon>
        <taxon>Asterales</taxon>
        <taxon>Asteraceae</taxon>
        <taxon>Asteroideae</taxon>
        <taxon>Anthemideae</taxon>
        <taxon>Anthemidinae</taxon>
        <taxon>Tanacetum</taxon>
    </lineage>
</organism>
<feature type="region of interest" description="Disordered" evidence="1">
    <location>
        <begin position="199"/>
        <end position="237"/>
    </location>
</feature>
<dbReference type="Proteomes" id="UP001151760">
    <property type="component" value="Unassembled WGS sequence"/>
</dbReference>
<dbReference type="PANTHER" id="PTHR45835">
    <property type="entry name" value="YALI0A06105P"/>
    <property type="match status" value="1"/>
</dbReference>
<protein>
    <submittedName>
        <fullName evidence="2">Retrovirus-related pol polyprotein from transposon TNT 1-94</fullName>
    </submittedName>
</protein>
<feature type="region of interest" description="Disordered" evidence="1">
    <location>
        <begin position="573"/>
        <end position="595"/>
    </location>
</feature>
<accession>A0ABQ5D4P9</accession>
<evidence type="ECO:0000313" key="3">
    <source>
        <dbReference type="Proteomes" id="UP001151760"/>
    </source>
</evidence>
<feature type="compositionally biased region" description="Acidic residues" evidence="1">
    <location>
        <begin position="273"/>
        <end position="283"/>
    </location>
</feature>
<keyword evidence="3" id="KW-1185">Reference proteome</keyword>
<feature type="compositionally biased region" description="Polar residues" evidence="1">
    <location>
        <begin position="199"/>
        <end position="209"/>
    </location>
</feature>
<reference evidence="2" key="1">
    <citation type="journal article" date="2022" name="Int. J. Mol. Sci.">
        <title>Draft Genome of Tanacetum Coccineum: Genomic Comparison of Closely Related Tanacetum-Family Plants.</title>
        <authorList>
            <person name="Yamashiro T."/>
            <person name="Shiraishi A."/>
            <person name="Nakayama K."/>
            <person name="Satake H."/>
        </authorList>
    </citation>
    <scope>NUCLEOTIDE SEQUENCE</scope>
</reference>
<gene>
    <name evidence="2" type="ORF">Tco_0923597</name>
</gene>
<name>A0ABQ5D4P9_9ASTR</name>
<feature type="compositionally biased region" description="Basic and acidic residues" evidence="1">
    <location>
        <begin position="253"/>
        <end position="272"/>
    </location>
</feature>
<dbReference type="PANTHER" id="PTHR45835:SF99">
    <property type="entry name" value="CHROMO DOMAIN-CONTAINING PROTEIN-RELATED"/>
    <property type="match status" value="1"/>
</dbReference>
<feature type="region of interest" description="Disordered" evidence="1">
    <location>
        <begin position="608"/>
        <end position="627"/>
    </location>
</feature>